<accession>A0ABR2DYW8</accession>
<proteinExistence type="predicted"/>
<evidence type="ECO:0000313" key="2">
    <source>
        <dbReference type="EMBL" id="KAK8548751.1"/>
    </source>
</evidence>
<evidence type="ECO:0000313" key="3">
    <source>
        <dbReference type="Proteomes" id="UP001472677"/>
    </source>
</evidence>
<evidence type="ECO:0000256" key="1">
    <source>
        <dbReference type="SAM" id="MobiDB-lite"/>
    </source>
</evidence>
<organism evidence="2 3">
    <name type="scientific">Hibiscus sabdariffa</name>
    <name type="common">roselle</name>
    <dbReference type="NCBI Taxonomy" id="183260"/>
    <lineage>
        <taxon>Eukaryota</taxon>
        <taxon>Viridiplantae</taxon>
        <taxon>Streptophyta</taxon>
        <taxon>Embryophyta</taxon>
        <taxon>Tracheophyta</taxon>
        <taxon>Spermatophyta</taxon>
        <taxon>Magnoliopsida</taxon>
        <taxon>eudicotyledons</taxon>
        <taxon>Gunneridae</taxon>
        <taxon>Pentapetalae</taxon>
        <taxon>rosids</taxon>
        <taxon>malvids</taxon>
        <taxon>Malvales</taxon>
        <taxon>Malvaceae</taxon>
        <taxon>Malvoideae</taxon>
        <taxon>Hibiscus</taxon>
    </lineage>
</organism>
<feature type="region of interest" description="Disordered" evidence="1">
    <location>
        <begin position="1"/>
        <end position="72"/>
    </location>
</feature>
<sequence length="351" mass="38648">MVRNVVKNQPPPQLEERSSSDSSSEKVSRKSKASLASRQSMGEADSFNASSLGLSKNEETNNNKAVEDGVSGNSNAVSKEKVCYNNEAIPLMASDTEISGAGKVKEVVGKDRRVGPSALGIDCDFLCGPAGLDVLSMGFDKSDLHTPNPMERGSKDVSREKLSSVEITKWAEKENDFNSSKGDLEERVVLNPKCNLGLQGIGVFCSHDRERPCRRSGKSKDSIVDGGSSLAGKNFELPEFHNVFKDSRLKKKRFGSLNEIHEKGLSEADRRKRDRIKKHIKKKGISEETTELEGCSITESDMQARRNYLLVETTKTLEVGKKVGIEFIGDENEVVKDLISIAEKELEHKEV</sequence>
<protein>
    <submittedName>
        <fullName evidence="2">Uncharacterized protein</fullName>
    </submittedName>
</protein>
<gene>
    <name evidence="2" type="ORF">V6N12_061657</name>
</gene>
<name>A0ABR2DYW8_9ROSI</name>
<feature type="compositionally biased region" description="Basic and acidic residues" evidence="1">
    <location>
        <begin position="56"/>
        <end position="67"/>
    </location>
</feature>
<dbReference type="Proteomes" id="UP001472677">
    <property type="component" value="Unassembled WGS sequence"/>
</dbReference>
<feature type="compositionally biased region" description="Basic and acidic residues" evidence="1">
    <location>
        <begin position="14"/>
        <end position="28"/>
    </location>
</feature>
<reference evidence="2 3" key="1">
    <citation type="journal article" date="2024" name="G3 (Bethesda)">
        <title>Genome assembly of Hibiscus sabdariffa L. provides insights into metabolisms of medicinal natural products.</title>
        <authorList>
            <person name="Kim T."/>
        </authorList>
    </citation>
    <scope>NUCLEOTIDE SEQUENCE [LARGE SCALE GENOMIC DNA]</scope>
    <source>
        <strain evidence="2">TK-2024</strain>
        <tissue evidence="2">Old leaves</tissue>
    </source>
</reference>
<comment type="caution">
    <text evidence="2">The sequence shown here is derived from an EMBL/GenBank/DDBJ whole genome shotgun (WGS) entry which is preliminary data.</text>
</comment>
<dbReference type="EMBL" id="JBBPBM010000021">
    <property type="protein sequence ID" value="KAK8548751.1"/>
    <property type="molecule type" value="Genomic_DNA"/>
</dbReference>
<keyword evidence="3" id="KW-1185">Reference proteome</keyword>